<evidence type="ECO:0000256" key="4">
    <source>
        <dbReference type="ARBA" id="ARBA00022825"/>
    </source>
</evidence>
<feature type="compositionally biased region" description="Polar residues" evidence="7">
    <location>
        <begin position="231"/>
        <end position="245"/>
    </location>
</feature>
<organism evidence="8 9">
    <name type="scientific">Penicillium capsulatum</name>
    <dbReference type="NCBI Taxonomy" id="69766"/>
    <lineage>
        <taxon>Eukaryota</taxon>
        <taxon>Fungi</taxon>
        <taxon>Dikarya</taxon>
        <taxon>Ascomycota</taxon>
        <taxon>Pezizomycotina</taxon>
        <taxon>Eurotiomycetes</taxon>
        <taxon>Eurotiomycetidae</taxon>
        <taxon>Eurotiales</taxon>
        <taxon>Aspergillaceae</taxon>
        <taxon>Penicillium</taxon>
    </lineage>
</organism>
<feature type="active site" description="Charge relay system" evidence="6">
    <location>
        <position position="692"/>
    </location>
</feature>
<dbReference type="GO" id="GO:0004252">
    <property type="term" value="F:serine-type endopeptidase activity"/>
    <property type="evidence" value="ECO:0007669"/>
    <property type="project" value="UniProtKB-UniRule"/>
</dbReference>
<dbReference type="PROSITE" id="PS00136">
    <property type="entry name" value="SUBTILASE_ASP"/>
    <property type="match status" value="1"/>
</dbReference>
<reference evidence="8" key="1">
    <citation type="submission" date="2022-11" db="EMBL/GenBank/DDBJ databases">
        <authorList>
            <person name="Petersen C."/>
        </authorList>
    </citation>
    <scope>NUCLEOTIDE SEQUENCE</scope>
    <source>
        <strain evidence="8">IBT 21917</strain>
    </source>
</reference>
<feature type="active site" description="Charge relay system" evidence="6">
    <location>
        <position position="744"/>
    </location>
</feature>
<evidence type="ECO:0000256" key="1">
    <source>
        <dbReference type="ARBA" id="ARBA00022670"/>
    </source>
</evidence>
<feature type="compositionally biased region" description="Polar residues" evidence="7">
    <location>
        <begin position="1038"/>
        <end position="1051"/>
    </location>
</feature>
<keyword evidence="2" id="KW-0732">Signal</keyword>
<dbReference type="PRINTS" id="PR00723">
    <property type="entry name" value="SUBTILISIN"/>
</dbReference>
<keyword evidence="4 6" id="KW-0720">Serine protease</keyword>
<dbReference type="SUPFAM" id="SSF52743">
    <property type="entry name" value="Subtilisin-like"/>
    <property type="match status" value="1"/>
</dbReference>
<dbReference type="Gene3D" id="3.40.50.200">
    <property type="entry name" value="Peptidase S8/S53 domain"/>
    <property type="match status" value="1"/>
</dbReference>
<dbReference type="EMBL" id="JAPQKO010000002">
    <property type="protein sequence ID" value="KAJ5179648.1"/>
    <property type="molecule type" value="Genomic_DNA"/>
</dbReference>
<feature type="compositionally biased region" description="Polar residues" evidence="7">
    <location>
        <begin position="1060"/>
        <end position="1072"/>
    </location>
</feature>
<dbReference type="Proteomes" id="UP001146351">
    <property type="component" value="Unassembled WGS sequence"/>
</dbReference>
<dbReference type="PROSITE" id="PS51892">
    <property type="entry name" value="SUBTILASE"/>
    <property type="match status" value="1"/>
</dbReference>
<comment type="caution">
    <text evidence="8">The sequence shown here is derived from an EMBL/GenBank/DDBJ whole genome shotgun (WGS) entry which is preliminary data.</text>
</comment>
<feature type="compositionally biased region" description="Low complexity" evidence="7">
    <location>
        <begin position="1073"/>
        <end position="1084"/>
    </location>
</feature>
<feature type="compositionally biased region" description="Polar residues" evidence="7">
    <location>
        <begin position="212"/>
        <end position="223"/>
    </location>
</feature>
<dbReference type="InterPro" id="IPR023827">
    <property type="entry name" value="Peptidase_S8_Asp-AS"/>
</dbReference>
<reference evidence="8" key="2">
    <citation type="journal article" date="2023" name="IMA Fungus">
        <title>Comparative genomic study of the Penicillium genus elucidates a diverse pangenome and 15 lateral gene transfer events.</title>
        <authorList>
            <person name="Petersen C."/>
            <person name="Sorensen T."/>
            <person name="Nielsen M.R."/>
            <person name="Sondergaard T.E."/>
            <person name="Sorensen J.L."/>
            <person name="Fitzpatrick D.A."/>
            <person name="Frisvad J.C."/>
            <person name="Nielsen K.L."/>
        </authorList>
    </citation>
    <scope>NUCLEOTIDE SEQUENCE</scope>
    <source>
        <strain evidence="8">IBT 21917</strain>
    </source>
</reference>
<evidence type="ECO:0000256" key="6">
    <source>
        <dbReference type="PROSITE-ProRule" id="PRU01240"/>
    </source>
</evidence>
<feature type="compositionally biased region" description="Low complexity" evidence="7">
    <location>
        <begin position="179"/>
        <end position="195"/>
    </location>
</feature>
<feature type="region of interest" description="Disordered" evidence="7">
    <location>
        <begin position="131"/>
        <end position="196"/>
    </location>
</feature>
<dbReference type="InterPro" id="IPR015500">
    <property type="entry name" value="Peptidase_S8_subtilisin-rel"/>
</dbReference>
<feature type="region of interest" description="Disordered" evidence="7">
    <location>
        <begin position="212"/>
        <end position="270"/>
    </location>
</feature>
<dbReference type="CDD" id="cd00306">
    <property type="entry name" value="Peptidases_S8_S53"/>
    <property type="match status" value="1"/>
</dbReference>
<proteinExistence type="inferred from homology"/>
<comment type="similarity">
    <text evidence="6">Belongs to the peptidase S8 family.</text>
</comment>
<sequence>MYPVGLALVSKLDGLNNRLSYYSVHELPRRDIYQTQVGEHLDQTAAIAHSLSLAETCEAPAPFTVTVTDSAPSTVTVTETIGVAATSASSASLSSSVSSRYHSTSWTKTGISIASSGTRSPVPVSSVFPSSPFISPSSHPPAPRGSPGAQSQTQDLIQESTTPVMASQETAVPNSQAPSNSVSSVSSSNSAGASGTSAMAFDSTAVSDQTSSDATLDVSSSGSPGVAADPTTVSDEATSTFGQALSESATATSLQSSSPTPTATTMPSSWKGYVDLDGIKHQIPTDDEKIPLMLADGTQITLGKDHLDMNGDTVSYPPDLSSSPKITAGGRTFQMGEGFGDSPGDGTSSGSSGVSNAIGKLGSIVDSGNPVPSALAALEEGVSQISPSAPDELINQVAEGVDSFGDHVKSLLGPMRDLSSSPSTELSELTPDGFRKVATAYPELERGYNHLQSLQKLLKGIKQLRGVAFSKFKDRWVTSLAAGGALTAVAETVKVIHDQKWGTIIAGQTTTSVSPLASRSSSSASTTTTTKSKATSDPMWLIITHDETDLSNFHDMVDRLEKKKVKVDRIVHKNLSWQTAVAWMTKKQAEEIERLDFVRWVIQDTPVKERPSWNSAFSFQSESDGIKKPWDANEQPSFNSTWIRPNHKRANIPWSSTFGHQSFLSTNKRGLPQQPYLTDDSMGNGRTIYVLDSGFTKTHSEFQNRPDWNPDRQVETHVIPNAYTLFGIPPELHAPEDMTDWPYHGTGVAMLAAGNTLGVVPRANLYVVKYFNSYFDAQGRRFDPTPSWVPIKLAFDHVLDRISDANADETVKGSINLPAGYGVELFSFQKMKEVFADMMNKFEEQGMSIVLPAGNQGDEPGVRLGDRLPQFLGTDSNAMITVGGLDEYGYLWSHSTPRDGGRGSITIFLQAANVPIKNLTDHVLSYEGTSFAAPVAAGLATYYMAHPGYRGYLRELTARGLTMGQAVKQLIVRTSFQRKPISRRHLRPGYPLPDHLRAGYNGARGQPESIPSYWGCVGPQVWKRDSTDSVCFEPSLASSLHKSPAGSTLHTSTHKEGSKTESLTTLEPATNQGTLSSAGLGTSSMPIPPLTSSGSPGHPSITAPQSRSGTSAGVPRKTSAGTTTGIACRWSENPRDSVPNSCLCDVGTTETAVAPMSGKSGPDACTYTAIPTSTTTLVSQSSTSTISMPTPYVSTDDAARITSCASATPSIYSSMEVVRTMTFCAGDEYVTQANVTVISLVSVKRHSAKVGTTTYDYYWVAMNPGRDSKTGTAKEPDWCGDGLEWKLHEDGSIPNLEKADLPSSLRQGSQDIPTFPGNCEYRGSPGKAGTWTCSKNNGVHGCHEIDEDVSWAKEHNCNGGHTRLVPRLECHWPATDLPPVSQT</sequence>
<dbReference type="OrthoDB" id="3946663at2759"/>
<evidence type="ECO:0000256" key="3">
    <source>
        <dbReference type="ARBA" id="ARBA00022801"/>
    </source>
</evidence>
<dbReference type="PROSITE" id="PS00138">
    <property type="entry name" value="SUBTILASE_SER"/>
    <property type="match status" value="1"/>
</dbReference>
<accession>A0A9W9LVM8</accession>
<dbReference type="InterPro" id="IPR036852">
    <property type="entry name" value="Peptidase_S8/S53_dom_sf"/>
</dbReference>
<keyword evidence="9" id="KW-1185">Reference proteome</keyword>
<feature type="region of interest" description="Disordered" evidence="7">
    <location>
        <begin position="335"/>
        <end position="354"/>
    </location>
</feature>
<dbReference type="GO" id="GO:0006508">
    <property type="term" value="P:proteolysis"/>
    <property type="evidence" value="ECO:0007669"/>
    <property type="project" value="UniProtKB-KW"/>
</dbReference>
<feature type="compositionally biased region" description="Polar residues" evidence="7">
    <location>
        <begin position="1102"/>
        <end position="1111"/>
    </location>
</feature>
<gene>
    <name evidence="8" type="ORF">N7492_002858</name>
</gene>
<evidence type="ECO:0000313" key="9">
    <source>
        <dbReference type="Proteomes" id="UP001146351"/>
    </source>
</evidence>
<name>A0A9W9LVM8_9EURO</name>
<feature type="compositionally biased region" description="Low complexity" evidence="7">
    <location>
        <begin position="246"/>
        <end position="269"/>
    </location>
</feature>
<feature type="active site" description="Charge relay system" evidence="6">
    <location>
        <position position="930"/>
    </location>
</feature>
<keyword evidence="3 6" id="KW-0378">Hydrolase</keyword>
<evidence type="ECO:0000256" key="2">
    <source>
        <dbReference type="ARBA" id="ARBA00022729"/>
    </source>
</evidence>
<protein>
    <recommendedName>
        <fullName evidence="10">Peptidase S8/S53 domain-containing protein</fullName>
    </recommendedName>
</protein>
<keyword evidence="5" id="KW-0865">Zymogen</keyword>
<feature type="compositionally biased region" description="Low complexity" evidence="7">
    <location>
        <begin position="344"/>
        <end position="354"/>
    </location>
</feature>
<evidence type="ECO:0008006" key="10">
    <source>
        <dbReference type="Google" id="ProtNLM"/>
    </source>
</evidence>
<evidence type="ECO:0000313" key="8">
    <source>
        <dbReference type="EMBL" id="KAJ5179648.1"/>
    </source>
</evidence>
<feature type="compositionally biased region" description="Polar residues" evidence="7">
    <location>
        <begin position="148"/>
        <end position="178"/>
    </location>
</feature>
<keyword evidence="1 6" id="KW-0645">Protease</keyword>
<evidence type="ECO:0000256" key="7">
    <source>
        <dbReference type="SAM" id="MobiDB-lite"/>
    </source>
</evidence>
<dbReference type="InterPro" id="IPR023828">
    <property type="entry name" value="Peptidase_S8_Ser-AS"/>
</dbReference>
<feature type="region of interest" description="Disordered" evidence="7">
    <location>
        <begin position="1038"/>
        <end position="1132"/>
    </location>
</feature>
<evidence type="ECO:0000256" key="5">
    <source>
        <dbReference type="ARBA" id="ARBA00023145"/>
    </source>
</evidence>